<dbReference type="SUPFAM" id="SSF50978">
    <property type="entry name" value="WD40 repeat-like"/>
    <property type="match status" value="1"/>
</dbReference>
<keyword evidence="8" id="KW-1185">Reference proteome</keyword>
<organism evidence="7 8">
    <name type="scientific">Pycnoporus cinnabarinus</name>
    <name type="common">Cinnabar-red polypore</name>
    <name type="synonym">Trametes cinnabarina</name>
    <dbReference type="NCBI Taxonomy" id="5643"/>
    <lineage>
        <taxon>Eukaryota</taxon>
        <taxon>Fungi</taxon>
        <taxon>Dikarya</taxon>
        <taxon>Basidiomycota</taxon>
        <taxon>Agaricomycotina</taxon>
        <taxon>Agaricomycetes</taxon>
        <taxon>Polyporales</taxon>
        <taxon>Polyporaceae</taxon>
        <taxon>Trametes</taxon>
    </lineage>
</organism>
<evidence type="ECO:0000256" key="2">
    <source>
        <dbReference type="ARBA" id="ARBA00022737"/>
    </source>
</evidence>
<feature type="region of interest" description="Disordered" evidence="5">
    <location>
        <begin position="372"/>
        <end position="391"/>
    </location>
</feature>
<dbReference type="STRING" id="5643.A0A060SRR9"/>
<dbReference type="InterPro" id="IPR015943">
    <property type="entry name" value="WD40/YVTN_repeat-like_dom_sf"/>
</dbReference>
<keyword evidence="1" id="KW-0853">WD repeat</keyword>
<dbReference type="InterPro" id="IPR036322">
    <property type="entry name" value="WD40_repeat_dom_sf"/>
</dbReference>
<accession>A0A060SRR9</accession>
<proteinExistence type="inferred from homology"/>
<evidence type="ECO:0000256" key="1">
    <source>
        <dbReference type="ARBA" id="ARBA00022574"/>
    </source>
</evidence>
<evidence type="ECO:0000259" key="6">
    <source>
        <dbReference type="Pfam" id="PF00339"/>
    </source>
</evidence>
<dbReference type="Proteomes" id="UP000029665">
    <property type="component" value="Unassembled WGS sequence"/>
</dbReference>
<dbReference type="OrthoDB" id="2333384at2759"/>
<dbReference type="Gene3D" id="2.130.10.10">
    <property type="entry name" value="YVTN repeat-like/Quinoprotein amine dehydrogenase"/>
    <property type="match status" value="2"/>
</dbReference>
<dbReference type="InterPro" id="IPR014752">
    <property type="entry name" value="Arrestin-like_C"/>
</dbReference>
<protein>
    <recommendedName>
        <fullName evidence="4">ASTRA-associated protein 1</fullName>
    </recommendedName>
</protein>
<dbReference type="EMBL" id="CCBP010000225">
    <property type="protein sequence ID" value="CDO74904.1"/>
    <property type="molecule type" value="Genomic_DNA"/>
</dbReference>
<dbReference type="AlphaFoldDB" id="A0A060SRR9"/>
<evidence type="ECO:0000256" key="5">
    <source>
        <dbReference type="SAM" id="MobiDB-lite"/>
    </source>
</evidence>
<sequence length="920" mass="101575">MTAPPPPTPKHLIRSHSTQVNVIYISDDNERIYSGDLSGNLVVTSTRSLRAIASWKAHSEGLLGVQEWEEKLITDNKLHVWDAVREPSRTLGGSAALPGLQPPALCYSLDVNALNYCRFSLLPIPADARTEERHALLAVPNLVESAYVRIRLDLSFWADIWTLPGKQRLHAAIGKGGQGAPASDGRGVPNARGIIMSMHLSSVAHPHATGRARLRLLCGYENGSVTMWDYTREEREVSIEGMGWESLWTVRLHVESVMAMTVSPDGSYALSVSADHLIGRYNIAEAESSTDPKEACSVFRTKHPGNGSVAIKDDGRVCAVGGWDGRIRLYSTKSFKALGTLTYHKKNCQCLAFAHSRARPCCALSPEQPIISGEEEDDDDEMTEHEKQERTRWLVSGGQDSRTPLQCYSWTLQTGLNASCYRWLDSYIESAAVAKKRHQPVHCDRHPDPTILIGPSSHNAKRFAAGAARGRTAQMVCPASTAALPEGACITVLTDRSNRPKVCLLSFSSPRRDSFSAGLAVTAPCWIGTLTMSFYSQSLKTSAIILDLPPTLYVAGAPVEGELELDYQLLLDDDIDRIIVGLEGTIHTKNRTGAQMENFKIGTNDFLRKAITLWVRGHSSPPQGDHILRIPFSLPLPDDAPPSFGFESYMNVAYVHYAVEVTGVRTGTFAIDRTIKVPVLVVSPDPLGAALRAELKLGWQGDWGRIKAEEKIRKIPWGEYATVKMELLVPHLDTFPLFTPIPYSIVLTTISAPTKRKGLAQPAKDIFPAVPRSPSEIDFELRRHVDLQTPYFPSNPEEHVADLIPKAHAPIPPVDVEISDYVWLPEEGKVDRGCWMQEATFNSSMILRFTPTFLTEEIKIKYALHLRVDFPGIGNSLRIEFPINIGSGIEAPIFMDDSGSNPTTIDVPASYWDPSKWSTQ</sequence>
<dbReference type="PANTHER" id="PTHR19854:SF1">
    <property type="entry name" value="GUANINE NUCLEOTIDE-BINDING PROTEIN SUBUNIT BETA-LIKE PROTEIN 1"/>
    <property type="match status" value="1"/>
</dbReference>
<evidence type="ECO:0000256" key="3">
    <source>
        <dbReference type="ARBA" id="ARBA00037931"/>
    </source>
</evidence>
<reference evidence="7" key="1">
    <citation type="submission" date="2014-01" db="EMBL/GenBank/DDBJ databases">
        <title>The genome of the white-rot fungus Pycnoporus cinnabarinus: a basidiomycete model with a versatile arsenal for lignocellulosic biomass breakdown.</title>
        <authorList>
            <person name="Levasseur A."/>
            <person name="Lomascolo A."/>
            <person name="Ruiz-Duenas F.J."/>
            <person name="Uzan E."/>
            <person name="Piumi F."/>
            <person name="Kues U."/>
            <person name="Ram A.F.J."/>
            <person name="Murat C."/>
            <person name="Haon M."/>
            <person name="Benoit I."/>
            <person name="Arfi Y."/>
            <person name="Chevret D."/>
            <person name="Drula E."/>
            <person name="Kwon M.J."/>
            <person name="Gouret P."/>
            <person name="Lesage-Meessen L."/>
            <person name="Lombard V."/>
            <person name="Mariette J."/>
            <person name="Noirot C."/>
            <person name="Park J."/>
            <person name="Patyshakuliyeva A."/>
            <person name="Wieneger R.A.B."/>
            <person name="Wosten H.A.B."/>
            <person name="Martin F."/>
            <person name="Coutinho P.M."/>
            <person name="de Vries R."/>
            <person name="Martinez A.T."/>
            <person name="Klopp C."/>
            <person name="Pontarotti P."/>
            <person name="Henrissat B."/>
            <person name="Record E."/>
        </authorList>
    </citation>
    <scope>NUCLEOTIDE SEQUENCE [LARGE SCALE GENOMIC DNA]</scope>
    <source>
        <strain evidence="7">BRFM137</strain>
    </source>
</reference>
<dbReference type="InterPro" id="IPR011021">
    <property type="entry name" value="Arrestin-like_N"/>
</dbReference>
<comment type="similarity">
    <text evidence="3">Belongs to the WD repeat ASA1 family.</text>
</comment>
<evidence type="ECO:0000313" key="7">
    <source>
        <dbReference type="EMBL" id="CDO74904.1"/>
    </source>
</evidence>
<dbReference type="HOGENOM" id="CLU_316899_0_0_1"/>
<name>A0A060SRR9_PYCCI</name>
<dbReference type="PANTHER" id="PTHR19854">
    <property type="entry name" value="TRANSDUCIN BETA-LIKE 3"/>
    <property type="match status" value="1"/>
</dbReference>
<feature type="compositionally biased region" description="Acidic residues" evidence="5">
    <location>
        <begin position="373"/>
        <end position="383"/>
    </location>
</feature>
<dbReference type="Pfam" id="PF00339">
    <property type="entry name" value="Arrestin_N"/>
    <property type="match status" value="1"/>
</dbReference>
<dbReference type="Pfam" id="PF00400">
    <property type="entry name" value="WD40"/>
    <property type="match status" value="2"/>
</dbReference>
<keyword evidence="2" id="KW-0677">Repeat</keyword>
<gene>
    <name evidence="7" type="ORF">BN946_scf184988.g11</name>
</gene>
<dbReference type="Gene3D" id="2.60.40.640">
    <property type="match status" value="1"/>
</dbReference>
<feature type="domain" description="Arrestin-like N-terminal" evidence="6">
    <location>
        <begin position="544"/>
        <end position="680"/>
    </location>
</feature>
<evidence type="ECO:0000313" key="8">
    <source>
        <dbReference type="Proteomes" id="UP000029665"/>
    </source>
</evidence>
<evidence type="ECO:0000256" key="4">
    <source>
        <dbReference type="ARBA" id="ARBA00040563"/>
    </source>
</evidence>
<comment type="caution">
    <text evidence="7">The sequence shown here is derived from an EMBL/GenBank/DDBJ whole genome shotgun (WGS) entry which is preliminary data.</text>
</comment>
<dbReference type="InterPro" id="IPR001680">
    <property type="entry name" value="WD40_rpt"/>
</dbReference>
<dbReference type="SMART" id="SM00320">
    <property type="entry name" value="WD40"/>
    <property type="match status" value="4"/>
</dbReference>